<comment type="caution">
    <text evidence="2">The sequence shown here is derived from an EMBL/GenBank/DDBJ whole genome shotgun (WGS) entry which is preliminary data.</text>
</comment>
<accession>A0AAV9P777</accession>
<evidence type="ECO:0000256" key="1">
    <source>
        <dbReference type="SAM" id="SignalP"/>
    </source>
</evidence>
<dbReference type="Proteomes" id="UP001337655">
    <property type="component" value="Unassembled WGS sequence"/>
</dbReference>
<gene>
    <name evidence="2" type="ORF">LTR77_006195</name>
</gene>
<evidence type="ECO:0000313" key="3">
    <source>
        <dbReference type="Proteomes" id="UP001337655"/>
    </source>
</evidence>
<dbReference type="AlphaFoldDB" id="A0AAV9P777"/>
<keyword evidence="3" id="KW-1185">Reference proteome</keyword>
<proteinExistence type="predicted"/>
<feature type="chain" id="PRO_5043317334" evidence="1">
    <location>
        <begin position="22"/>
        <end position="299"/>
    </location>
</feature>
<dbReference type="EMBL" id="JAVRRT010000009">
    <property type="protein sequence ID" value="KAK5168886.1"/>
    <property type="molecule type" value="Genomic_DNA"/>
</dbReference>
<organism evidence="2 3">
    <name type="scientific">Saxophila tyrrhenica</name>
    <dbReference type="NCBI Taxonomy" id="1690608"/>
    <lineage>
        <taxon>Eukaryota</taxon>
        <taxon>Fungi</taxon>
        <taxon>Dikarya</taxon>
        <taxon>Ascomycota</taxon>
        <taxon>Pezizomycotina</taxon>
        <taxon>Dothideomycetes</taxon>
        <taxon>Dothideomycetidae</taxon>
        <taxon>Mycosphaerellales</taxon>
        <taxon>Extremaceae</taxon>
        <taxon>Saxophila</taxon>
    </lineage>
</organism>
<keyword evidence="1" id="KW-0732">Signal</keyword>
<name>A0AAV9P777_9PEZI</name>
<reference evidence="2 3" key="1">
    <citation type="submission" date="2023-08" db="EMBL/GenBank/DDBJ databases">
        <title>Black Yeasts Isolated from many extreme environments.</title>
        <authorList>
            <person name="Coleine C."/>
            <person name="Stajich J.E."/>
            <person name="Selbmann L."/>
        </authorList>
    </citation>
    <scope>NUCLEOTIDE SEQUENCE [LARGE SCALE GENOMIC DNA]</scope>
    <source>
        <strain evidence="2 3">CCFEE 5935</strain>
    </source>
</reference>
<evidence type="ECO:0000313" key="2">
    <source>
        <dbReference type="EMBL" id="KAK5168886.1"/>
    </source>
</evidence>
<protein>
    <submittedName>
        <fullName evidence="2">Uncharacterized protein</fullName>
    </submittedName>
</protein>
<dbReference type="RefSeq" id="XP_064658352.1">
    <property type="nucleotide sequence ID" value="XM_064803437.1"/>
</dbReference>
<feature type="signal peptide" evidence="1">
    <location>
        <begin position="1"/>
        <end position="21"/>
    </location>
</feature>
<dbReference type="GeneID" id="89927535"/>
<sequence length="299" mass="32142">MISFHRSLIFLWVFISALASAQTTKGSTGYVGYDLDLEGDSDSVIFSTDETRPNAGANFPNPDVYLNASVHVGTIDIQVDNLTAKINLDAQVLNLLQFNAGVDLSIDSVRLLIEKVRAKVLLEVRLENLVKMINTTLSSIDLNPIIAELGEGIGDVLNSTGDAVGGLTGSDSSSSLAKRGLSYELEHGILYSTNNYRNNKHTNQVLAQNGDIVAERLDNDGNELGSRVVGNYKNDMSFNGYEIKVRRDGEEVTEREYVYSPHTGVTAICAIYTNAAGEVVGTQIIAESSAGGSSTIGED</sequence>